<dbReference type="PANTHER" id="PTHR31885:SF6">
    <property type="entry name" value="GH04784P"/>
    <property type="match status" value="1"/>
</dbReference>
<evidence type="ECO:0000256" key="6">
    <source>
        <dbReference type="SAM" id="MobiDB-lite"/>
    </source>
</evidence>
<dbReference type="InterPro" id="IPR012506">
    <property type="entry name" value="TMEM86B-like"/>
</dbReference>
<keyword evidence="4 7" id="KW-1133">Transmembrane helix</keyword>
<comment type="caution">
    <text evidence="8">The sequence shown here is derived from an EMBL/GenBank/DDBJ whole genome shotgun (WGS) entry which is preliminary data.</text>
</comment>
<evidence type="ECO:0000256" key="4">
    <source>
        <dbReference type="ARBA" id="ARBA00022989"/>
    </source>
</evidence>
<feature type="transmembrane region" description="Helical" evidence="7">
    <location>
        <begin position="184"/>
        <end position="203"/>
    </location>
</feature>
<evidence type="ECO:0000256" key="3">
    <source>
        <dbReference type="ARBA" id="ARBA00022692"/>
    </source>
</evidence>
<proteinExistence type="inferred from homology"/>
<sequence>MSRNLLTAFWACSALHLLSLVTGLTTVEWVSKALLMPLLAAWLLSRSGPRLVAAGLLASAAGDVALEIDGLFVAGMVCFAVAHVCYVTFFLRGGGRFLRGGGGGGRRWAVLIGYGVLWLVLVAALWPRLGDLRIPVGVYSLILTATAVTSAWHGRRTGAGGALFLLSDGLIALGLAGIDLPLHGPLVMTTYIAAQYLLASGALRRQELRKEGRPTPPRAVPGGTAAG</sequence>
<name>A0ABT9R4W3_9ACTN</name>
<keyword evidence="3 7" id="KW-0812">Transmembrane</keyword>
<comment type="similarity">
    <text evidence="2">Belongs to the TMEM86 family.</text>
</comment>
<dbReference type="RefSeq" id="WP_306861246.1">
    <property type="nucleotide sequence ID" value="NZ_JAUSRB010000002.1"/>
</dbReference>
<evidence type="ECO:0000256" key="7">
    <source>
        <dbReference type="SAM" id="Phobius"/>
    </source>
</evidence>
<feature type="transmembrane region" description="Helical" evidence="7">
    <location>
        <begin position="159"/>
        <end position="178"/>
    </location>
</feature>
<feature type="transmembrane region" description="Helical" evidence="7">
    <location>
        <begin position="71"/>
        <end position="95"/>
    </location>
</feature>
<evidence type="ECO:0000256" key="5">
    <source>
        <dbReference type="ARBA" id="ARBA00023136"/>
    </source>
</evidence>
<dbReference type="Proteomes" id="UP001230426">
    <property type="component" value="Unassembled WGS sequence"/>
</dbReference>
<protein>
    <submittedName>
        <fullName evidence="8">Membrane protein YhhN</fullName>
    </submittedName>
</protein>
<evidence type="ECO:0000313" key="8">
    <source>
        <dbReference type="EMBL" id="MDP9863932.1"/>
    </source>
</evidence>
<feature type="transmembrane region" description="Helical" evidence="7">
    <location>
        <begin position="107"/>
        <end position="126"/>
    </location>
</feature>
<gene>
    <name evidence="8" type="ORF">J2S55_003198</name>
</gene>
<feature type="transmembrane region" description="Helical" evidence="7">
    <location>
        <begin position="132"/>
        <end position="152"/>
    </location>
</feature>
<keyword evidence="5 7" id="KW-0472">Membrane</keyword>
<accession>A0ABT9R4W3</accession>
<feature type="region of interest" description="Disordered" evidence="6">
    <location>
        <begin position="208"/>
        <end position="227"/>
    </location>
</feature>
<evidence type="ECO:0000313" key="9">
    <source>
        <dbReference type="Proteomes" id="UP001230426"/>
    </source>
</evidence>
<keyword evidence="9" id="KW-1185">Reference proteome</keyword>
<organism evidence="8 9">
    <name type="scientific">Streptosporangium brasiliense</name>
    <dbReference type="NCBI Taxonomy" id="47480"/>
    <lineage>
        <taxon>Bacteria</taxon>
        <taxon>Bacillati</taxon>
        <taxon>Actinomycetota</taxon>
        <taxon>Actinomycetes</taxon>
        <taxon>Streptosporangiales</taxon>
        <taxon>Streptosporangiaceae</taxon>
        <taxon>Streptosporangium</taxon>
    </lineage>
</organism>
<comment type="subcellular location">
    <subcellularLocation>
        <location evidence="1">Membrane</location>
        <topology evidence="1">Multi-pass membrane protein</topology>
    </subcellularLocation>
</comment>
<dbReference type="Pfam" id="PF07947">
    <property type="entry name" value="YhhN"/>
    <property type="match status" value="1"/>
</dbReference>
<dbReference type="EMBL" id="JAUSRB010000002">
    <property type="protein sequence ID" value="MDP9863932.1"/>
    <property type="molecule type" value="Genomic_DNA"/>
</dbReference>
<evidence type="ECO:0000256" key="1">
    <source>
        <dbReference type="ARBA" id="ARBA00004141"/>
    </source>
</evidence>
<evidence type="ECO:0000256" key="2">
    <source>
        <dbReference type="ARBA" id="ARBA00007375"/>
    </source>
</evidence>
<dbReference type="PANTHER" id="PTHR31885">
    <property type="entry name" value="GH04784P"/>
    <property type="match status" value="1"/>
</dbReference>
<reference evidence="8 9" key="1">
    <citation type="submission" date="2023-07" db="EMBL/GenBank/DDBJ databases">
        <title>Sequencing the genomes of 1000 actinobacteria strains.</title>
        <authorList>
            <person name="Klenk H.-P."/>
        </authorList>
    </citation>
    <scope>NUCLEOTIDE SEQUENCE [LARGE SCALE GENOMIC DNA]</scope>
    <source>
        <strain evidence="8 9">DSM 44109</strain>
    </source>
</reference>